<dbReference type="Proteomes" id="UP000598146">
    <property type="component" value="Unassembled WGS sequence"/>
</dbReference>
<comment type="caution">
    <text evidence="2">The sequence shown here is derived from an EMBL/GenBank/DDBJ whole genome shotgun (WGS) entry which is preliminary data.</text>
</comment>
<name>A0A931FZN3_9ACTN</name>
<reference evidence="2" key="1">
    <citation type="submission" date="2020-11" db="EMBL/GenBank/DDBJ databases">
        <title>Isolation and identification of active actinomycetes.</title>
        <authorList>
            <person name="Sun X."/>
        </authorList>
    </citation>
    <scope>NUCLEOTIDE SEQUENCE</scope>
    <source>
        <strain evidence="2">NEAU-A11</strain>
    </source>
</reference>
<dbReference type="Gene3D" id="3.40.50.1010">
    <property type="entry name" value="5'-nuclease"/>
    <property type="match status" value="1"/>
</dbReference>
<dbReference type="InterPro" id="IPR021139">
    <property type="entry name" value="NYN"/>
</dbReference>
<keyword evidence="3" id="KW-1185">Reference proteome</keyword>
<protein>
    <submittedName>
        <fullName evidence="2">NYN domain-containing protein</fullName>
    </submittedName>
</protein>
<dbReference type="RefSeq" id="WP_196414973.1">
    <property type="nucleotide sequence ID" value="NZ_JADQTO010000007.1"/>
</dbReference>
<evidence type="ECO:0000313" key="3">
    <source>
        <dbReference type="Proteomes" id="UP000598146"/>
    </source>
</evidence>
<sequence>MPQFAHQREKFAKLERTPGIQLRLGHLEKRKFDYKPALRKATEEMGIDYEELMRRFRPEAFYQQKGVDSLIVLDMVRLIQQGACSHIVLMAGDRDLAEAVRTVQQLGATVVLAIPEGAPVAIEVRNLADEVVIWSTQTVARLTKPFMDRFEAVVQMETDDLASS</sequence>
<dbReference type="Pfam" id="PF01936">
    <property type="entry name" value="NYN"/>
    <property type="match status" value="1"/>
</dbReference>
<accession>A0A931FZN3</accession>
<organism evidence="2 3">
    <name type="scientific">Actinoplanes aureus</name>
    <dbReference type="NCBI Taxonomy" id="2792083"/>
    <lineage>
        <taxon>Bacteria</taxon>
        <taxon>Bacillati</taxon>
        <taxon>Actinomycetota</taxon>
        <taxon>Actinomycetes</taxon>
        <taxon>Micromonosporales</taxon>
        <taxon>Micromonosporaceae</taxon>
        <taxon>Actinoplanes</taxon>
    </lineage>
</organism>
<evidence type="ECO:0000313" key="2">
    <source>
        <dbReference type="EMBL" id="MBG0563176.1"/>
    </source>
</evidence>
<evidence type="ECO:0000259" key="1">
    <source>
        <dbReference type="Pfam" id="PF01936"/>
    </source>
</evidence>
<dbReference type="EMBL" id="JADQTO010000007">
    <property type="protein sequence ID" value="MBG0563176.1"/>
    <property type="molecule type" value="Genomic_DNA"/>
</dbReference>
<proteinExistence type="predicted"/>
<dbReference type="AlphaFoldDB" id="A0A931FZN3"/>
<gene>
    <name evidence="2" type="ORF">I4J89_17135</name>
</gene>
<feature type="domain" description="NYN" evidence="1">
    <location>
        <begin position="43"/>
        <end position="132"/>
    </location>
</feature>
<dbReference type="GO" id="GO:0004540">
    <property type="term" value="F:RNA nuclease activity"/>
    <property type="evidence" value="ECO:0007669"/>
    <property type="project" value="InterPro"/>
</dbReference>